<feature type="region of interest" description="Disordered" evidence="1">
    <location>
        <begin position="224"/>
        <end position="454"/>
    </location>
</feature>
<accession>A0A9P6RTG6</accession>
<feature type="compositionally biased region" description="Low complexity" evidence="1">
    <location>
        <begin position="124"/>
        <end position="133"/>
    </location>
</feature>
<dbReference type="AlphaFoldDB" id="A0A9P6RTG6"/>
<feature type="compositionally biased region" description="Basic and acidic residues" evidence="1">
    <location>
        <begin position="382"/>
        <end position="402"/>
    </location>
</feature>
<feature type="compositionally biased region" description="Gly residues" evidence="1">
    <location>
        <begin position="114"/>
        <end position="123"/>
    </location>
</feature>
<feature type="compositionally biased region" description="Low complexity" evidence="1">
    <location>
        <begin position="76"/>
        <end position="91"/>
    </location>
</feature>
<feature type="non-terminal residue" evidence="2">
    <location>
        <position position="1"/>
    </location>
</feature>
<dbReference type="Proteomes" id="UP000738325">
    <property type="component" value="Unassembled WGS sequence"/>
</dbReference>
<evidence type="ECO:0000256" key="1">
    <source>
        <dbReference type="SAM" id="MobiDB-lite"/>
    </source>
</evidence>
<gene>
    <name evidence="2" type="ORF">BGZ99_001482</name>
</gene>
<feature type="compositionally biased region" description="Low complexity" evidence="1">
    <location>
        <begin position="188"/>
        <end position="202"/>
    </location>
</feature>
<feature type="compositionally biased region" description="Basic and acidic residues" evidence="1">
    <location>
        <begin position="316"/>
        <end position="337"/>
    </location>
</feature>
<reference evidence="2" key="1">
    <citation type="journal article" date="2020" name="Fungal Divers.">
        <title>Resolving the Mortierellaceae phylogeny through synthesis of multi-gene phylogenetics and phylogenomics.</title>
        <authorList>
            <person name="Vandepol N."/>
            <person name="Liber J."/>
            <person name="Desiro A."/>
            <person name="Na H."/>
            <person name="Kennedy M."/>
            <person name="Barry K."/>
            <person name="Grigoriev I.V."/>
            <person name="Miller A.N."/>
            <person name="O'Donnell K."/>
            <person name="Stajich J.E."/>
            <person name="Bonito G."/>
        </authorList>
    </citation>
    <scope>NUCLEOTIDE SEQUENCE</scope>
    <source>
        <strain evidence="2">REB-010B</strain>
    </source>
</reference>
<dbReference type="EMBL" id="JAAAIP010000138">
    <property type="protein sequence ID" value="KAG0324761.1"/>
    <property type="molecule type" value="Genomic_DNA"/>
</dbReference>
<proteinExistence type="predicted"/>
<feature type="compositionally biased region" description="Low complexity" evidence="1">
    <location>
        <begin position="236"/>
        <end position="264"/>
    </location>
</feature>
<comment type="caution">
    <text evidence="2">The sequence shown here is derived from an EMBL/GenBank/DDBJ whole genome shotgun (WGS) entry which is preliminary data.</text>
</comment>
<organism evidence="2 3">
    <name type="scientific">Dissophora globulifera</name>
    <dbReference type="NCBI Taxonomy" id="979702"/>
    <lineage>
        <taxon>Eukaryota</taxon>
        <taxon>Fungi</taxon>
        <taxon>Fungi incertae sedis</taxon>
        <taxon>Mucoromycota</taxon>
        <taxon>Mortierellomycotina</taxon>
        <taxon>Mortierellomycetes</taxon>
        <taxon>Mortierellales</taxon>
        <taxon>Mortierellaceae</taxon>
        <taxon>Dissophora</taxon>
    </lineage>
</organism>
<name>A0A9P6RTG6_9FUNG</name>
<evidence type="ECO:0000313" key="2">
    <source>
        <dbReference type="EMBL" id="KAG0324761.1"/>
    </source>
</evidence>
<sequence length="454" mass="46912">PYGNSGQSRAYGASSGGTGSSGYGDKAKNNSYGGGYSNAGGSARSPGYDGQSYGNRGGKTYHGNNNENNDDDDNNDSQSSGSNYGNYSQNQHYSNNRGRGGRGRPRGSFDNGSYRGGNSGRGGSTPNRGNSNGDHPQQRIGPETAGRGSYKGNPDHLSAVSAWSAASQKSASRLGQNDRSNTKAPAGTESATSPPSSVPSTSKGPGLATASEFMSIMMAAKAFVPPPSSKKAGSTVSDSHNGSISGSVSGSRQSSPSRGQQNSPTRPPHSQQLESTSDHRTDHQGQSVEQVPESGQEKTQDGLRQLAQVNETEELDWSKEVEMEELQRNQTSPHDRPAPPLIPGLEGFENATRSPATSVTSNRTSSGGSSAPAVEKNLLSFESHDNGNNHQAESKSSRKDTPASDAEAATTKSPQLNAHAGDNASGSKAPELQNTSPPPQSSPSGSPAVPSTDA</sequence>
<keyword evidence="3" id="KW-1185">Reference proteome</keyword>
<feature type="region of interest" description="Disordered" evidence="1">
    <location>
        <begin position="1"/>
        <end position="209"/>
    </location>
</feature>
<evidence type="ECO:0000313" key="3">
    <source>
        <dbReference type="Proteomes" id="UP000738325"/>
    </source>
</evidence>
<feature type="compositionally biased region" description="Low complexity" evidence="1">
    <location>
        <begin position="158"/>
        <end position="172"/>
    </location>
</feature>
<feature type="compositionally biased region" description="Low complexity" evidence="1">
    <location>
        <begin position="442"/>
        <end position="454"/>
    </location>
</feature>
<feature type="compositionally biased region" description="Polar residues" evidence="1">
    <location>
        <begin position="173"/>
        <end position="183"/>
    </location>
</feature>
<feature type="compositionally biased region" description="Polar residues" evidence="1">
    <location>
        <begin position="351"/>
        <end position="369"/>
    </location>
</feature>
<protein>
    <submittedName>
        <fullName evidence="2">Uncharacterized protein</fullName>
    </submittedName>
</protein>